<dbReference type="InterPro" id="IPR018584">
    <property type="entry name" value="GT87"/>
</dbReference>
<accession>A0A4Q7UU45</accession>
<keyword evidence="3 9" id="KW-0808">Transferase</keyword>
<feature type="transmembrane region" description="Helical" evidence="8">
    <location>
        <begin position="26"/>
        <end position="44"/>
    </location>
</feature>
<feature type="transmembrane region" description="Helical" evidence="8">
    <location>
        <begin position="214"/>
        <end position="231"/>
    </location>
</feature>
<organism evidence="9 10">
    <name type="scientific">Pseudonocardia sediminis</name>
    <dbReference type="NCBI Taxonomy" id="1397368"/>
    <lineage>
        <taxon>Bacteria</taxon>
        <taxon>Bacillati</taxon>
        <taxon>Actinomycetota</taxon>
        <taxon>Actinomycetes</taxon>
        <taxon>Pseudonocardiales</taxon>
        <taxon>Pseudonocardiaceae</taxon>
        <taxon>Pseudonocardia</taxon>
    </lineage>
</organism>
<keyword evidence="6 8" id="KW-0472">Membrane</keyword>
<feature type="transmembrane region" description="Helical" evidence="8">
    <location>
        <begin position="271"/>
        <end position="292"/>
    </location>
</feature>
<feature type="transmembrane region" description="Helical" evidence="8">
    <location>
        <begin position="377"/>
        <end position="397"/>
    </location>
</feature>
<reference evidence="9 10" key="1">
    <citation type="submission" date="2019-02" db="EMBL/GenBank/DDBJ databases">
        <title>Sequencing the genomes of 1000 actinobacteria strains.</title>
        <authorList>
            <person name="Klenk H.-P."/>
        </authorList>
    </citation>
    <scope>NUCLEOTIDE SEQUENCE [LARGE SCALE GENOMIC DNA]</scope>
    <source>
        <strain evidence="9 10">DSM 45779</strain>
    </source>
</reference>
<comment type="subcellular location">
    <subcellularLocation>
        <location evidence="1">Cell membrane</location>
        <topology evidence="1">Multi-pass membrane protein</topology>
    </subcellularLocation>
</comment>
<evidence type="ECO:0000256" key="4">
    <source>
        <dbReference type="ARBA" id="ARBA00022692"/>
    </source>
</evidence>
<protein>
    <submittedName>
        <fullName evidence="9">Alpha-1,2-mannosyltransferase</fullName>
    </submittedName>
</protein>
<keyword evidence="10" id="KW-1185">Reference proteome</keyword>
<feature type="transmembrane region" description="Helical" evidence="8">
    <location>
        <begin position="104"/>
        <end position="125"/>
    </location>
</feature>
<dbReference type="OrthoDB" id="9774600at2"/>
<feature type="transmembrane region" description="Helical" evidence="8">
    <location>
        <begin position="158"/>
        <end position="179"/>
    </location>
</feature>
<name>A0A4Q7UU45_PSEST</name>
<keyword evidence="9" id="KW-0328">Glycosyltransferase</keyword>
<evidence type="ECO:0000256" key="8">
    <source>
        <dbReference type="SAM" id="Phobius"/>
    </source>
</evidence>
<evidence type="ECO:0000256" key="2">
    <source>
        <dbReference type="ARBA" id="ARBA00022475"/>
    </source>
</evidence>
<evidence type="ECO:0000256" key="6">
    <source>
        <dbReference type="ARBA" id="ARBA00023136"/>
    </source>
</evidence>
<evidence type="ECO:0000256" key="1">
    <source>
        <dbReference type="ARBA" id="ARBA00004651"/>
    </source>
</evidence>
<dbReference type="Pfam" id="PF09594">
    <property type="entry name" value="GT87"/>
    <property type="match status" value="1"/>
</dbReference>
<dbReference type="Proteomes" id="UP000291591">
    <property type="component" value="Unassembled WGS sequence"/>
</dbReference>
<gene>
    <name evidence="9" type="ORF">EV383_2323</name>
</gene>
<comment type="similarity">
    <text evidence="7">Belongs to the glycosyltransferase 87 family.</text>
</comment>
<feature type="transmembrane region" description="Helical" evidence="8">
    <location>
        <begin position="77"/>
        <end position="97"/>
    </location>
</feature>
<feature type="transmembrane region" description="Helical" evidence="8">
    <location>
        <begin position="299"/>
        <end position="319"/>
    </location>
</feature>
<dbReference type="EMBL" id="SHKL01000001">
    <property type="protein sequence ID" value="RZT85457.1"/>
    <property type="molecule type" value="Genomic_DNA"/>
</dbReference>
<feature type="transmembrane region" description="Helical" evidence="8">
    <location>
        <begin position="185"/>
        <end position="207"/>
    </location>
</feature>
<keyword evidence="2" id="KW-1003">Cell membrane</keyword>
<keyword evidence="5 8" id="KW-1133">Transmembrane helix</keyword>
<dbReference type="GO" id="GO:0016758">
    <property type="term" value="F:hexosyltransferase activity"/>
    <property type="evidence" value="ECO:0007669"/>
    <property type="project" value="InterPro"/>
</dbReference>
<feature type="transmembrane region" description="Helical" evidence="8">
    <location>
        <begin position="131"/>
        <end position="151"/>
    </location>
</feature>
<dbReference type="AlphaFoldDB" id="A0A4Q7UU45"/>
<evidence type="ECO:0000313" key="10">
    <source>
        <dbReference type="Proteomes" id="UP000291591"/>
    </source>
</evidence>
<evidence type="ECO:0000313" key="9">
    <source>
        <dbReference type="EMBL" id="RZT85457.1"/>
    </source>
</evidence>
<evidence type="ECO:0000256" key="5">
    <source>
        <dbReference type="ARBA" id="ARBA00022989"/>
    </source>
</evidence>
<keyword evidence="4 8" id="KW-0812">Transmembrane</keyword>
<dbReference type="GO" id="GO:0005886">
    <property type="term" value="C:plasma membrane"/>
    <property type="evidence" value="ECO:0007669"/>
    <property type="project" value="UniProtKB-SubCell"/>
</dbReference>
<feature type="transmembrane region" description="Helical" evidence="8">
    <location>
        <begin position="339"/>
        <end position="356"/>
    </location>
</feature>
<proteinExistence type="inferred from homology"/>
<comment type="caution">
    <text evidence="9">The sequence shown here is derived from an EMBL/GenBank/DDBJ whole genome shotgun (WGS) entry which is preliminary data.</text>
</comment>
<evidence type="ECO:0000256" key="7">
    <source>
        <dbReference type="ARBA" id="ARBA00024033"/>
    </source>
</evidence>
<sequence>MTVIRTTSDVDVFVRRLRALLTGNRAVFLVAVPLLIAALIWSWTRLHGYSLDLDVYRIGVQTWLAGGDMYGTLPQPVFGPVLPFIYPVFAAIVLVPLSVIPLGVAVFVMFALSVLALTAAIYVTVRVVWPAGGRSGAVPLSMLVLAAALLIEPVAQTLAFGQINLVLMVMVLVDCLAPRTRLPRGVLIGLAAAIKLTPGGFVLFFLLRRDFRSAVVAAVTGIVATGVGFAVDPDASARYWFGGPAAGVSGSTFFSNETIQAVLARQDLTGLPFTVLWLVIVAILLVLAYPVIRRAEPATALAATAAVILMASPTSWSHHWVWVVPALIAVGAHAVRYRSVAWAAVGVVTAAMFYVAPFRWMPNVWGMQMRWSLWEQTLGASYVIVAVITLALGWWYYQCGPGAAGAVRHDVRTTAVG</sequence>
<evidence type="ECO:0000256" key="3">
    <source>
        <dbReference type="ARBA" id="ARBA00022679"/>
    </source>
</evidence>
<dbReference type="RefSeq" id="WP_130289912.1">
    <property type="nucleotide sequence ID" value="NZ_SHKL01000001.1"/>
</dbReference>